<feature type="transmembrane region" description="Helical" evidence="1">
    <location>
        <begin position="55"/>
        <end position="81"/>
    </location>
</feature>
<comment type="caution">
    <text evidence="2">The sequence shown here is derived from an EMBL/GenBank/DDBJ whole genome shotgun (WGS) entry which is preliminary data.</text>
</comment>
<name>A0ABU3WNE4_9NOCA</name>
<reference evidence="2 3" key="1">
    <citation type="submission" date="2019-10" db="EMBL/GenBank/DDBJ databases">
        <title>Draft Genome Assembly of Rhodococcus zopfii DSM44189.</title>
        <authorList>
            <person name="Sutton J.M."/>
            <person name="Akob D.M."/>
            <person name="Bushman T.J."/>
        </authorList>
    </citation>
    <scope>NUCLEOTIDE SEQUENCE [LARGE SCALE GENOMIC DNA]</scope>
    <source>
        <strain evidence="2 3">DSM 44189</strain>
    </source>
</reference>
<keyword evidence="3" id="KW-1185">Reference proteome</keyword>
<feature type="transmembrane region" description="Helical" evidence="1">
    <location>
        <begin position="88"/>
        <end position="115"/>
    </location>
</feature>
<evidence type="ECO:0000313" key="3">
    <source>
        <dbReference type="Proteomes" id="UP001275440"/>
    </source>
</evidence>
<feature type="transmembrane region" description="Helical" evidence="1">
    <location>
        <begin position="127"/>
        <end position="150"/>
    </location>
</feature>
<keyword evidence="1" id="KW-1133">Transmembrane helix</keyword>
<protein>
    <submittedName>
        <fullName evidence="2">Uncharacterized protein</fullName>
    </submittedName>
</protein>
<sequence length="157" mass="16696">MTMAAYAMLAAATYQHSGFFTPLYHIASVFASPQTMMTSMQQAMMGDSFYFTLAPAAAGAVIHMMVGAVFGALFGIGAALLRLRGTILVAAALVWGVVVFAVSTWVGLPLAAAIFGSGDQIRNMTSMVGLGTFLIEHLLFGLMLGLLLLLEHRSHRH</sequence>
<evidence type="ECO:0000256" key="1">
    <source>
        <dbReference type="SAM" id="Phobius"/>
    </source>
</evidence>
<gene>
    <name evidence="2" type="ORF">F8M49_09100</name>
</gene>
<dbReference type="EMBL" id="WBMO01000001">
    <property type="protein sequence ID" value="MDV2475516.1"/>
    <property type="molecule type" value="Genomic_DNA"/>
</dbReference>
<accession>A0ABU3WNE4</accession>
<evidence type="ECO:0000313" key="2">
    <source>
        <dbReference type="EMBL" id="MDV2475516.1"/>
    </source>
</evidence>
<proteinExistence type="predicted"/>
<organism evidence="2 3">
    <name type="scientific">Rhodococcus zopfii</name>
    <dbReference type="NCBI Taxonomy" id="43772"/>
    <lineage>
        <taxon>Bacteria</taxon>
        <taxon>Bacillati</taxon>
        <taxon>Actinomycetota</taxon>
        <taxon>Actinomycetes</taxon>
        <taxon>Mycobacteriales</taxon>
        <taxon>Nocardiaceae</taxon>
        <taxon>Rhodococcus</taxon>
    </lineage>
</organism>
<keyword evidence="1" id="KW-0472">Membrane</keyword>
<dbReference type="Proteomes" id="UP001275440">
    <property type="component" value="Unassembled WGS sequence"/>
</dbReference>
<keyword evidence="1" id="KW-0812">Transmembrane</keyword>